<evidence type="ECO:0000256" key="7">
    <source>
        <dbReference type="ARBA" id="ARBA00023136"/>
    </source>
</evidence>
<dbReference type="EMBL" id="CP046322">
    <property type="protein sequence ID" value="QGS35672.1"/>
    <property type="molecule type" value="Genomic_DNA"/>
</dbReference>
<evidence type="ECO:0000256" key="4">
    <source>
        <dbReference type="ARBA" id="ARBA00022475"/>
    </source>
</evidence>
<keyword evidence="5 9" id="KW-0812">Transmembrane</keyword>
<evidence type="ECO:0000256" key="2">
    <source>
        <dbReference type="ARBA" id="ARBA00010735"/>
    </source>
</evidence>
<proteinExistence type="inferred from homology"/>
<evidence type="ECO:0008006" key="12">
    <source>
        <dbReference type="Google" id="ProtNLM"/>
    </source>
</evidence>
<keyword evidence="3" id="KW-0813">Transport</keyword>
<feature type="transmembrane region" description="Helical" evidence="9">
    <location>
        <begin position="167"/>
        <end position="194"/>
    </location>
</feature>
<accession>A0A6B8TQS0</accession>
<feature type="region of interest" description="Disordered" evidence="8">
    <location>
        <begin position="80"/>
        <end position="114"/>
    </location>
</feature>
<evidence type="ECO:0000256" key="9">
    <source>
        <dbReference type="SAM" id="Phobius"/>
    </source>
</evidence>
<feature type="transmembrane region" description="Helical" evidence="9">
    <location>
        <begin position="237"/>
        <end position="259"/>
    </location>
</feature>
<comment type="subcellular location">
    <subcellularLocation>
        <location evidence="1">Cell membrane</location>
        <topology evidence="1">Multi-pass membrane protein</topology>
    </subcellularLocation>
</comment>
<dbReference type="AlphaFoldDB" id="A0A6B8TQS0"/>
<feature type="transmembrane region" description="Helical" evidence="9">
    <location>
        <begin position="271"/>
        <end position="287"/>
    </location>
</feature>
<evidence type="ECO:0000256" key="3">
    <source>
        <dbReference type="ARBA" id="ARBA00022448"/>
    </source>
</evidence>
<evidence type="ECO:0000256" key="8">
    <source>
        <dbReference type="SAM" id="MobiDB-lite"/>
    </source>
</evidence>
<sequence length="307" mass="30823">MLTMASAASGIWSASTSMWTMAVVSDMGAPLCWSVSGARWGACGAHVMHGRRRALGTSATGPVPADDTRVAMLTRVKKVEGDSHSAPGTAAKSAAATGSAVSSTPDSPSAAAHSAPGFATGLRDGIPIALGYFTVSIAFGLAAAAIGFPTLGLALMSATNLSSSGQFAGVAVVAGGTLMELALTTMLVNLRYLLMSMSLSQRLAPGTSTLGRLVVAYGVTDEIFAVELGHRVVRARYAAGLMALPILGWTSGTVVGAVAGEVLPESLSGPMGVLLYAMFTATVVPAVRRSKPVAIVAALTAAASALL</sequence>
<keyword evidence="4" id="KW-1003">Cell membrane</keyword>
<dbReference type="GO" id="GO:1903785">
    <property type="term" value="P:L-valine transmembrane transport"/>
    <property type="evidence" value="ECO:0007669"/>
    <property type="project" value="TreeGrafter"/>
</dbReference>
<feature type="transmembrane region" description="Helical" evidence="9">
    <location>
        <begin position="130"/>
        <end position="155"/>
    </location>
</feature>
<dbReference type="GO" id="GO:0005886">
    <property type="term" value="C:plasma membrane"/>
    <property type="evidence" value="ECO:0007669"/>
    <property type="project" value="UniProtKB-SubCell"/>
</dbReference>
<evidence type="ECO:0000313" key="11">
    <source>
        <dbReference type="Proteomes" id="UP000426857"/>
    </source>
</evidence>
<comment type="similarity">
    <text evidence="2">Belongs to the AzlC family.</text>
</comment>
<reference evidence="10 11" key="1">
    <citation type="submission" date="2019-11" db="EMBL/GenBank/DDBJ databases">
        <title>FDA dAtabase for Regulatory Grade micrObial Sequences (FDA-ARGOS): Supporting development and validation of Infectious Disease Dx tests.</title>
        <authorList>
            <person name="Kerrigan L."/>
            <person name="Long C."/>
            <person name="Tallon L."/>
            <person name="Sadzewicz L."/>
            <person name="Vavikolanu K."/>
            <person name="Mehta A."/>
            <person name="Aluvathingal J."/>
            <person name="Nadendla S."/>
            <person name="Yan Y."/>
            <person name="Sichtig H."/>
        </authorList>
    </citation>
    <scope>NUCLEOTIDE SEQUENCE [LARGE SCALE GENOMIC DNA]</scope>
    <source>
        <strain evidence="10 11">FDAARGOS_674</strain>
    </source>
</reference>
<organism evidence="10 11">
    <name type="scientific">Corynebacterium xerosis</name>
    <dbReference type="NCBI Taxonomy" id="1725"/>
    <lineage>
        <taxon>Bacteria</taxon>
        <taxon>Bacillati</taxon>
        <taxon>Actinomycetota</taxon>
        <taxon>Actinomycetes</taxon>
        <taxon>Mycobacteriales</taxon>
        <taxon>Corynebacteriaceae</taxon>
        <taxon>Corynebacterium</taxon>
    </lineage>
</organism>
<dbReference type="Proteomes" id="UP000426857">
    <property type="component" value="Chromosome"/>
</dbReference>
<dbReference type="PANTHER" id="PTHR34979">
    <property type="entry name" value="INNER MEMBRANE PROTEIN YGAZ"/>
    <property type="match status" value="1"/>
</dbReference>
<evidence type="ECO:0000256" key="5">
    <source>
        <dbReference type="ARBA" id="ARBA00022692"/>
    </source>
</evidence>
<feature type="compositionally biased region" description="Low complexity" evidence="8">
    <location>
        <begin position="85"/>
        <end position="114"/>
    </location>
</feature>
<dbReference type="KEGG" id="cxe:FOB82_12660"/>
<name>A0A6B8TQS0_9CORY</name>
<evidence type="ECO:0000313" key="10">
    <source>
        <dbReference type="EMBL" id="QGS35672.1"/>
    </source>
</evidence>
<dbReference type="InterPro" id="IPR011606">
    <property type="entry name" value="Brnchd-chn_aa_trnsp_permease"/>
</dbReference>
<dbReference type="PANTHER" id="PTHR34979:SF1">
    <property type="entry name" value="INNER MEMBRANE PROTEIN YGAZ"/>
    <property type="match status" value="1"/>
</dbReference>
<keyword evidence="6 9" id="KW-1133">Transmembrane helix</keyword>
<dbReference type="Pfam" id="PF03591">
    <property type="entry name" value="AzlC"/>
    <property type="match status" value="1"/>
</dbReference>
<evidence type="ECO:0000256" key="1">
    <source>
        <dbReference type="ARBA" id="ARBA00004651"/>
    </source>
</evidence>
<protein>
    <recommendedName>
        <fullName evidence="12">Branched-chain amino acid ABC transporter permease</fullName>
    </recommendedName>
</protein>
<evidence type="ECO:0000256" key="6">
    <source>
        <dbReference type="ARBA" id="ARBA00022989"/>
    </source>
</evidence>
<keyword evidence="7 9" id="KW-0472">Membrane</keyword>
<gene>
    <name evidence="10" type="ORF">FOB82_12660</name>
</gene>